<dbReference type="PANTHER" id="PTHR10641:SF1418">
    <property type="entry name" value="MYB-RELATED TRANSCRIPTION FACTOR"/>
    <property type="match status" value="1"/>
</dbReference>
<dbReference type="InterPro" id="IPR017930">
    <property type="entry name" value="Myb_dom"/>
</dbReference>
<keyword evidence="2" id="KW-0677">Repeat</keyword>
<evidence type="ECO:0000256" key="5">
    <source>
        <dbReference type="SAM" id="MobiDB-lite"/>
    </source>
</evidence>
<dbReference type="CDD" id="cd00167">
    <property type="entry name" value="SANT"/>
    <property type="match status" value="2"/>
</dbReference>
<dbReference type="InterPro" id="IPR009057">
    <property type="entry name" value="Homeodomain-like_sf"/>
</dbReference>
<name>A0A2P5D116_TREOI</name>
<feature type="domain" description="Myb-like" evidence="6">
    <location>
        <begin position="62"/>
        <end position="112"/>
    </location>
</feature>
<gene>
    <name evidence="8" type="ORF">TorRG33x02_266430</name>
</gene>
<organism evidence="8 9">
    <name type="scientific">Trema orientale</name>
    <name type="common">Charcoal tree</name>
    <name type="synonym">Celtis orientalis</name>
    <dbReference type="NCBI Taxonomy" id="63057"/>
    <lineage>
        <taxon>Eukaryota</taxon>
        <taxon>Viridiplantae</taxon>
        <taxon>Streptophyta</taxon>
        <taxon>Embryophyta</taxon>
        <taxon>Tracheophyta</taxon>
        <taxon>Spermatophyta</taxon>
        <taxon>Magnoliopsida</taxon>
        <taxon>eudicotyledons</taxon>
        <taxon>Gunneridae</taxon>
        <taxon>Pentapetalae</taxon>
        <taxon>rosids</taxon>
        <taxon>fabids</taxon>
        <taxon>Rosales</taxon>
        <taxon>Cannabaceae</taxon>
        <taxon>Trema</taxon>
    </lineage>
</organism>
<comment type="subcellular location">
    <subcellularLocation>
        <location evidence="1">Nucleus</location>
    </subcellularLocation>
</comment>
<evidence type="ECO:0000256" key="4">
    <source>
        <dbReference type="ARBA" id="ARBA00023242"/>
    </source>
</evidence>
<dbReference type="PROSITE" id="PS50090">
    <property type="entry name" value="MYB_LIKE"/>
    <property type="match status" value="2"/>
</dbReference>
<dbReference type="EMBL" id="JXTC01000308">
    <property type="protein sequence ID" value="PON66957.1"/>
    <property type="molecule type" value="Genomic_DNA"/>
</dbReference>
<keyword evidence="9" id="KW-1185">Reference proteome</keyword>
<feature type="domain" description="Myb-like" evidence="6">
    <location>
        <begin position="9"/>
        <end position="61"/>
    </location>
</feature>
<dbReference type="PROSITE" id="PS51294">
    <property type="entry name" value="HTH_MYB"/>
    <property type="match status" value="2"/>
</dbReference>
<feature type="domain" description="HTH myb-type" evidence="7">
    <location>
        <begin position="62"/>
        <end position="116"/>
    </location>
</feature>
<dbReference type="Proteomes" id="UP000237000">
    <property type="component" value="Unassembled WGS sequence"/>
</dbReference>
<reference evidence="9" key="1">
    <citation type="submission" date="2016-06" db="EMBL/GenBank/DDBJ databases">
        <title>Parallel loss of symbiosis genes in relatives of nitrogen-fixing non-legume Parasponia.</title>
        <authorList>
            <person name="Van Velzen R."/>
            <person name="Holmer R."/>
            <person name="Bu F."/>
            <person name="Rutten L."/>
            <person name="Van Zeijl A."/>
            <person name="Liu W."/>
            <person name="Santuari L."/>
            <person name="Cao Q."/>
            <person name="Sharma T."/>
            <person name="Shen D."/>
            <person name="Roswanjaya Y."/>
            <person name="Wardhani T."/>
            <person name="Kalhor M.S."/>
            <person name="Jansen J."/>
            <person name="Van den Hoogen J."/>
            <person name="Gungor B."/>
            <person name="Hartog M."/>
            <person name="Hontelez J."/>
            <person name="Verver J."/>
            <person name="Yang W.-C."/>
            <person name="Schijlen E."/>
            <person name="Repin R."/>
            <person name="Schilthuizen M."/>
            <person name="Schranz E."/>
            <person name="Heidstra R."/>
            <person name="Miyata K."/>
            <person name="Fedorova E."/>
            <person name="Kohlen W."/>
            <person name="Bisseling T."/>
            <person name="Smit S."/>
            <person name="Geurts R."/>
        </authorList>
    </citation>
    <scope>NUCLEOTIDE SEQUENCE [LARGE SCALE GENOMIC DNA]</scope>
    <source>
        <strain evidence="9">cv. RG33-2</strain>
    </source>
</reference>
<evidence type="ECO:0000259" key="7">
    <source>
        <dbReference type="PROSITE" id="PS51294"/>
    </source>
</evidence>
<dbReference type="GO" id="GO:0003677">
    <property type="term" value="F:DNA binding"/>
    <property type="evidence" value="ECO:0007669"/>
    <property type="project" value="UniProtKB-KW"/>
</dbReference>
<comment type="caution">
    <text evidence="8">The sequence shown here is derived from an EMBL/GenBank/DDBJ whole genome shotgun (WGS) entry which is preliminary data.</text>
</comment>
<sequence>MVRTPCCDQNGMKKGTWTPEEDRKLVAYVTRYGCWNWRQLPRFAGLKRCGKSCRLRWMNYLRPNVKRGNYSQEEEETIIKLHESLGNRWSAIAAKLPGRTDNEVKNYWHTHLKKRVQQNSANRKEESADDDSNSNIYNFSPIIEDFHNQELLMESIHDNVPRESNILALTNINHPQVLDHHFPMSPQPSSSTTSEVSTSTTSANAAETTSTNDNNLVADYDNNVGNDDAFEAFSGFSDNFWTEPFLADHSSYIPSDFITSFMDTEFFSPVFDANLFFTGSTTTGNFYEENLVGI</sequence>
<dbReference type="AlphaFoldDB" id="A0A2P5D116"/>
<dbReference type="OrthoDB" id="2143914at2759"/>
<dbReference type="InterPro" id="IPR001005">
    <property type="entry name" value="SANT/Myb"/>
</dbReference>
<dbReference type="Pfam" id="PF00249">
    <property type="entry name" value="Myb_DNA-binding"/>
    <property type="match status" value="2"/>
</dbReference>
<dbReference type="SMART" id="SM00717">
    <property type="entry name" value="SANT"/>
    <property type="match status" value="2"/>
</dbReference>
<evidence type="ECO:0000259" key="6">
    <source>
        <dbReference type="PROSITE" id="PS50090"/>
    </source>
</evidence>
<keyword evidence="3" id="KW-0238">DNA-binding</keyword>
<evidence type="ECO:0000313" key="9">
    <source>
        <dbReference type="Proteomes" id="UP000237000"/>
    </source>
</evidence>
<feature type="compositionally biased region" description="Low complexity" evidence="5">
    <location>
        <begin position="189"/>
        <end position="212"/>
    </location>
</feature>
<dbReference type="InParanoid" id="A0A2P5D116"/>
<feature type="domain" description="HTH myb-type" evidence="7">
    <location>
        <begin position="13"/>
        <end position="61"/>
    </location>
</feature>
<dbReference type="SUPFAM" id="SSF46689">
    <property type="entry name" value="Homeodomain-like"/>
    <property type="match status" value="1"/>
</dbReference>
<protein>
    <submittedName>
        <fullName evidence="8">GAMYB transcription factor</fullName>
    </submittedName>
</protein>
<keyword evidence="4" id="KW-0539">Nucleus</keyword>
<dbReference type="GO" id="GO:0005634">
    <property type="term" value="C:nucleus"/>
    <property type="evidence" value="ECO:0007669"/>
    <property type="project" value="UniProtKB-SubCell"/>
</dbReference>
<dbReference type="FunFam" id="1.10.10.60:FF:000001">
    <property type="entry name" value="MYB-related transcription factor"/>
    <property type="match status" value="1"/>
</dbReference>
<dbReference type="STRING" id="63057.A0A2P5D116"/>
<accession>A0A2P5D116</accession>
<dbReference type="PANTHER" id="PTHR10641">
    <property type="entry name" value="MYB FAMILY TRANSCRIPTION FACTOR"/>
    <property type="match status" value="1"/>
</dbReference>
<evidence type="ECO:0000313" key="8">
    <source>
        <dbReference type="EMBL" id="PON66957.1"/>
    </source>
</evidence>
<evidence type="ECO:0000256" key="2">
    <source>
        <dbReference type="ARBA" id="ARBA00022737"/>
    </source>
</evidence>
<proteinExistence type="predicted"/>
<feature type="region of interest" description="Disordered" evidence="5">
    <location>
        <begin position="182"/>
        <end position="214"/>
    </location>
</feature>
<feature type="region of interest" description="Disordered" evidence="5">
    <location>
        <begin position="114"/>
        <end position="133"/>
    </location>
</feature>
<dbReference type="InterPro" id="IPR015495">
    <property type="entry name" value="Myb_TF_plants"/>
</dbReference>
<evidence type="ECO:0000256" key="3">
    <source>
        <dbReference type="ARBA" id="ARBA00023125"/>
    </source>
</evidence>
<evidence type="ECO:0000256" key="1">
    <source>
        <dbReference type="ARBA" id="ARBA00004123"/>
    </source>
</evidence>
<dbReference type="Gene3D" id="1.10.10.60">
    <property type="entry name" value="Homeodomain-like"/>
    <property type="match status" value="2"/>
</dbReference>